<dbReference type="AlphaFoldDB" id="A0A7V7TWX5"/>
<sequence>MAAPANPRAEMVKSKPTVDSLTGLKHPVLYDDGKCPKGQIAQFSKKGGQGQMRRACVDKPN</sequence>
<evidence type="ECO:0000256" key="1">
    <source>
        <dbReference type="SAM" id="MobiDB-lite"/>
    </source>
</evidence>
<name>A0A7V7TWX5_9HYPH</name>
<keyword evidence="3" id="KW-1185">Reference proteome</keyword>
<dbReference type="Pfam" id="PF20477">
    <property type="entry name" value="DUF6719"/>
    <property type="match status" value="1"/>
</dbReference>
<dbReference type="EMBL" id="VZDO01000006">
    <property type="protein sequence ID" value="KAB0680144.1"/>
    <property type="molecule type" value="Genomic_DNA"/>
</dbReference>
<dbReference type="Proteomes" id="UP000432089">
    <property type="component" value="Unassembled WGS sequence"/>
</dbReference>
<accession>A0A7V7TWX5</accession>
<proteinExistence type="predicted"/>
<feature type="region of interest" description="Disordered" evidence="1">
    <location>
        <begin position="1"/>
        <end position="24"/>
    </location>
</feature>
<protein>
    <submittedName>
        <fullName evidence="2">Uncharacterized protein</fullName>
    </submittedName>
</protein>
<dbReference type="InterPro" id="IPR046565">
    <property type="entry name" value="DUF6719"/>
</dbReference>
<comment type="caution">
    <text evidence="2">The sequence shown here is derived from an EMBL/GenBank/DDBJ whole genome shotgun (WGS) entry which is preliminary data.</text>
</comment>
<evidence type="ECO:0000313" key="2">
    <source>
        <dbReference type="EMBL" id="KAB0680144.1"/>
    </source>
</evidence>
<feature type="region of interest" description="Disordered" evidence="1">
    <location>
        <begin position="42"/>
        <end position="61"/>
    </location>
</feature>
<gene>
    <name evidence="2" type="ORF">F6X38_09795</name>
</gene>
<reference evidence="2 3" key="1">
    <citation type="submission" date="2019-09" db="EMBL/GenBank/DDBJ databases">
        <title>YIM 132180 draft genome.</title>
        <authorList>
            <person name="Zhang K."/>
        </authorList>
    </citation>
    <scope>NUCLEOTIDE SEQUENCE [LARGE SCALE GENOMIC DNA]</scope>
    <source>
        <strain evidence="2 3">YIM 132180</strain>
    </source>
</reference>
<evidence type="ECO:0000313" key="3">
    <source>
        <dbReference type="Proteomes" id="UP000432089"/>
    </source>
</evidence>
<organism evidence="2 3">
    <name type="scientific">Plantimonas leprariae</name>
    <dbReference type="NCBI Taxonomy" id="2615207"/>
    <lineage>
        <taxon>Bacteria</taxon>
        <taxon>Pseudomonadati</taxon>
        <taxon>Pseudomonadota</taxon>
        <taxon>Alphaproteobacteria</taxon>
        <taxon>Hyphomicrobiales</taxon>
        <taxon>Aurantimonadaceae</taxon>
        <taxon>Plantimonas</taxon>
    </lineage>
</organism>